<reference evidence="1" key="1">
    <citation type="submission" date="2018-06" db="EMBL/GenBank/DDBJ databases">
        <authorList>
            <person name="Zhirakovskaya E."/>
        </authorList>
    </citation>
    <scope>NUCLEOTIDE SEQUENCE</scope>
</reference>
<organism evidence="1">
    <name type="scientific">hydrothermal vent metagenome</name>
    <dbReference type="NCBI Taxonomy" id="652676"/>
    <lineage>
        <taxon>unclassified sequences</taxon>
        <taxon>metagenomes</taxon>
        <taxon>ecological metagenomes</taxon>
    </lineage>
</organism>
<name>A0A3B0YJS0_9ZZZZ</name>
<dbReference type="AlphaFoldDB" id="A0A3B0YJS0"/>
<sequence length="53" mass="5994">MAYWRQWRRPRTKVRSLMKLGVHVRSAVACGITSKGPWRSAKTPGIQQALSNA</sequence>
<feature type="non-terminal residue" evidence="1">
    <location>
        <position position="53"/>
    </location>
</feature>
<evidence type="ECO:0000313" key="1">
    <source>
        <dbReference type="EMBL" id="VAW76373.1"/>
    </source>
</evidence>
<accession>A0A3B0YJS0</accession>
<gene>
    <name evidence="1" type="ORF">MNBD_GAMMA12-2610</name>
</gene>
<dbReference type="EMBL" id="UOFL01000106">
    <property type="protein sequence ID" value="VAW76373.1"/>
    <property type="molecule type" value="Genomic_DNA"/>
</dbReference>
<protein>
    <recommendedName>
        <fullName evidence="2">RNA-directed DNA polymerase</fullName>
    </recommendedName>
</protein>
<proteinExistence type="predicted"/>
<evidence type="ECO:0008006" key="2">
    <source>
        <dbReference type="Google" id="ProtNLM"/>
    </source>
</evidence>